<name>A0AAU9IQC4_9CILI</name>
<organism evidence="1 2">
    <name type="scientific">Blepharisma stoltei</name>
    <dbReference type="NCBI Taxonomy" id="1481888"/>
    <lineage>
        <taxon>Eukaryota</taxon>
        <taxon>Sar</taxon>
        <taxon>Alveolata</taxon>
        <taxon>Ciliophora</taxon>
        <taxon>Postciliodesmatophora</taxon>
        <taxon>Heterotrichea</taxon>
        <taxon>Heterotrichida</taxon>
        <taxon>Blepharismidae</taxon>
        <taxon>Blepharisma</taxon>
    </lineage>
</organism>
<accession>A0AAU9IQC4</accession>
<dbReference type="Proteomes" id="UP001162131">
    <property type="component" value="Unassembled WGS sequence"/>
</dbReference>
<dbReference type="AlphaFoldDB" id="A0AAU9IQC4"/>
<evidence type="ECO:0000313" key="1">
    <source>
        <dbReference type="EMBL" id="CAG9316233.1"/>
    </source>
</evidence>
<evidence type="ECO:0000313" key="2">
    <source>
        <dbReference type="Proteomes" id="UP001162131"/>
    </source>
</evidence>
<comment type="caution">
    <text evidence="1">The sequence shown here is derived from an EMBL/GenBank/DDBJ whole genome shotgun (WGS) entry which is preliminary data.</text>
</comment>
<sequence length="669" mass="78372">MEDRYELAVLKPPENTYFLWVKFLSEPYRREHINDCPKELFASALYHTHPNGAINPNTKKLKVLEEIITDLLVHSSTDLLEEFESQELPLEYKINLMKKARDKGDNILYYRFVIRTLITDYKFAREVLHLDRDEELEAIHHLSKVRTTNPQILYELGLWKALEENYAEAAYHFTELYKSLPADYVPTANPNKITTLTVDKLKGYLGIIPETMEIEKDESYARELFHYSRELEGKRRVQRDQQENIQVDLEQMAQNIDIIKSKIEVDNLTEQFAVARKYLKYALFENKGYSSLSRKIFEDVLSRITESELYLWTDCVYYCAVITPLEESPPEKYFDTLKEIIEKFGPPNLKQWTYILALILQSPYLGSFSTRVKSLLSEELLNVLNFVEKVQVLIAQPEPCSSDFLSDVYLNFLDVIEKIDIKILIIFVESIQIPLVVKQISRWLFTAVRVLKFIHKERQTEADQLYSYFELISFENDFMIDVPTDIDYKIKTGVHDFSKLTRLTKVAIGKTKKLSPGGYNDYFSGNMFLLEEKFHLAVKDYLKAARVIEYPKFYKRLAYSVMKVGALLEGIILYQLTDPDFSASKVKPILQTVPLQKFLLPFICDVELLELMIEQNRNRDEIVEDLSKLIDSPERHQSGNGSRMKKILLDQFLDLLHFTAQNFRKNKQE</sequence>
<protein>
    <submittedName>
        <fullName evidence="1">Uncharacterized protein</fullName>
    </submittedName>
</protein>
<reference evidence="1" key="1">
    <citation type="submission" date="2021-09" db="EMBL/GenBank/DDBJ databases">
        <authorList>
            <consortium name="AG Swart"/>
            <person name="Singh M."/>
            <person name="Singh A."/>
            <person name="Seah K."/>
            <person name="Emmerich C."/>
        </authorList>
    </citation>
    <scope>NUCLEOTIDE SEQUENCE</scope>
    <source>
        <strain evidence="1">ATCC30299</strain>
    </source>
</reference>
<keyword evidence="2" id="KW-1185">Reference proteome</keyword>
<gene>
    <name evidence="1" type="ORF">BSTOLATCC_MIC15668</name>
</gene>
<proteinExistence type="predicted"/>
<dbReference type="EMBL" id="CAJZBQ010000015">
    <property type="protein sequence ID" value="CAG9316233.1"/>
    <property type="molecule type" value="Genomic_DNA"/>
</dbReference>